<dbReference type="RefSeq" id="WP_020449042.1">
    <property type="nucleotide sequence ID" value="NZ_CAYAXV010000004.1"/>
</dbReference>
<dbReference type="Pfam" id="PF00004">
    <property type="entry name" value="AAA"/>
    <property type="match status" value="1"/>
</dbReference>
<dbReference type="PROSITE" id="PS00674">
    <property type="entry name" value="AAA"/>
    <property type="match status" value="1"/>
</dbReference>
<evidence type="ECO:0000256" key="1">
    <source>
        <dbReference type="ARBA" id="ARBA00006914"/>
    </source>
</evidence>
<evidence type="ECO:0000256" key="4">
    <source>
        <dbReference type="RuleBase" id="RU003651"/>
    </source>
</evidence>
<dbReference type="InterPro" id="IPR003959">
    <property type="entry name" value="ATPase_AAA_core"/>
</dbReference>
<dbReference type="InterPro" id="IPR050221">
    <property type="entry name" value="26S_Proteasome_ATPase"/>
</dbReference>
<dbReference type="GO" id="GO:0005524">
    <property type="term" value="F:ATP binding"/>
    <property type="evidence" value="ECO:0007669"/>
    <property type="project" value="UniProtKB-KW"/>
</dbReference>
<dbReference type="Gene3D" id="3.40.50.300">
    <property type="entry name" value="P-loop containing nucleotide triphosphate hydrolases"/>
    <property type="match status" value="1"/>
</dbReference>
<dbReference type="Proteomes" id="UP000752814">
    <property type="component" value="Unassembled WGS sequence"/>
</dbReference>
<dbReference type="InterPro" id="IPR027417">
    <property type="entry name" value="P-loop_NTPase"/>
</dbReference>
<reference evidence="6" key="1">
    <citation type="submission" date="2016-03" db="EMBL/GenBank/DDBJ databases">
        <authorList>
            <person name="Borrel G."/>
            <person name="Mccann A."/>
            <person name="O'Toole P.W."/>
        </authorList>
    </citation>
    <scope>NUCLEOTIDE SEQUENCE</scope>
    <source>
        <strain evidence="6">183</strain>
    </source>
</reference>
<protein>
    <submittedName>
        <fullName evidence="6">ATPase</fullName>
    </submittedName>
</protein>
<comment type="similarity">
    <text evidence="1 4">Belongs to the AAA ATPase family.</text>
</comment>
<dbReference type="EMBL" id="LVVT01000021">
    <property type="protein sequence ID" value="TQS81878.1"/>
    <property type="molecule type" value="Genomic_DNA"/>
</dbReference>
<keyword evidence="2 4" id="KW-0547">Nucleotide-binding</keyword>
<dbReference type="SMART" id="SM00382">
    <property type="entry name" value="AAA"/>
    <property type="match status" value="1"/>
</dbReference>
<dbReference type="InterPro" id="IPR003593">
    <property type="entry name" value="AAA+_ATPase"/>
</dbReference>
<gene>
    <name evidence="6" type="ORF">A3207_08275</name>
</gene>
<dbReference type="OMA" id="KYMGETA"/>
<dbReference type="AlphaFoldDB" id="A0A8J8PCK7"/>
<evidence type="ECO:0000256" key="2">
    <source>
        <dbReference type="ARBA" id="ARBA00022741"/>
    </source>
</evidence>
<accession>A0A8J8PCK7</accession>
<evidence type="ECO:0000313" key="6">
    <source>
        <dbReference type="EMBL" id="TQS81878.1"/>
    </source>
</evidence>
<feature type="domain" description="AAA+ ATPase" evidence="5">
    <location>
        <begin position="129"/>
        <end position="261"/>
    </location>
</feature>
<dbReference type="GeneID" id="41323574"/>
<evidence type="ECO:0000313" key="7">
    <source>
        <dbReference type="Proteomes" id="UP000752814"/>
    </source>
</evidence>
<evidence type="ECO:0000256" key="3">
    <source>
        <dbReference type="ARBA" id="ARBA00022840"/>
    </source>
</evidence>
<proteinExistence type="inferred from homology"/>
<name>A0A8J8PCK7_9ARCH</name>
<dbReference type="GO" id="GO:0016887">
    <property type="term" value="F:ATP hydrolysis activity"/>
    <property type="evidence" value="ECO:0007669"/>
    <property type="project" value="InterPro"/>
</dbReference>
<dbReference type="InterPro" id="IPR003960">
    <property type="entry name" value="ATPase_AAA_CS"/>
</dbReference>
<comment type="caution">
    <text evidence="6">The sequence shown here is derived from an EMBL/GenBank/DDBJ whole genome shotgun (WGS) entry which is preliminary data.</text>
</comment>
<evidence type="ECO:0000259" key="5">
    <source>
        <dbReference type="SMART" id="SM00382"/>
    </source>
</evidence>
<dbReference type="CDD" id="cd19481">
    <property type="entry name" value="RecA-like_protease"/>
    <property type="match status" value="1"/>
</dbReference>
<organism evidence="6 7">
    <name type="scientific">Candidatus Methanomassiliicoccus intestinalis</name>
    <dbReference type="NCBI Taxonomy" id="1406512"/>
    <lineage>
        <taxon>Archaea</taxon>
        <taxon>Methanobacteriati</taxon>
        <taxon>Thermoplasmatota</taxon>
        <taxon>Thermoplasmata</taxon>
        <taxon>Methanomassiliicoccales</taxon>
        <taxon>Methanomassiliicoccaceae</taxon>
        <taxon>Methanomassiliicoccus</taxon>
    </lineage>
</organism>
<dbReference type="SUPFAM" id="SSF52540">
    <property type="entry name" value="P-loop containing nucleoside triphosphate hydrolases"/>
    <property type="match status" value="1"/>
</dbReference>
<sequence length="384" mass="42969">MKANLIIKLISAHSAGDEILFKKTLSELIQDEEMKGNYSLASSLESAYSAKKHPSNGSMIYPSPSPTYSAQSTINLPKDKDSTLELIEIIQSDVTLDDVALPEKTLEIIQQIIEEQRNSEELRHSGIPPTNRVLFCGPPGCGKTMTAKALASALDLPLAYVRLDSLVSSYLGQTGTNIRKIFEFAKSQRMVLFLDEFDAIAKKRDDLNELGELKRVVTALLQNLDEMPSHVFLVAATNHQHLLDPAIWRRFDISILLEEPNESQRKKIITTALAEYLKDFQVDAQSLIILSKGMSGAQIQTFLQALGKYCIIYKKEGEVLTIEEVRKIWLKHKNLHVEDNDENLTAELLKLHQSGVSIRALATVSGISKSTLSYRFKKEVKSNE</sequence>
<keyword evidence="3 4" id="KW-0067">ATP-binding</keyword>
<dbReference type="PANTHER" id="PTHR23073">
    <property type="entry name" value="26S PROTEASOME REGULATORY SUBUNIT"/>
    <property type="match status" value="1"/>
</dbReference>